<comment type="caution">
    <text evidence="2">The sequence shown here is derived from an EMBL/GenBank/DDBJ whole genome shotgun (WGS) entry which is preliminary data.</text>
</comment>
<feature type="region of interest" description="Disordered" evidence="1">
    <location>
        <begin position="41"/>
        <end position="83"/>
    </location>
</feature>
<dbReference type="EMBL" id="CAXHTA020000008">
    <property type="protein sequence ID" value="CAL5223171.1"/>
    <property type="molecule type" value="Genomic_DNA"/>
</dbReference>
<evidence type="ECO:0000313" key="2">
    <source>
        <dbReference type="EMBL" id="CAL5223171.1"/>
    </source>
</evidence>
<organism evidence="2 3">
    <name type="scientific">Coccomyxa viridis</name>
    <dbReference type="NCBI Taxonomy" id="1274662"/>
    <lineage>
        <taxon>Eukaryota</taxon>
        <taxon>Viridiplantae</taxon>
        <taxon>Chlorophyta</taxon>
        <taxon>core chlorophytes</taxon>
        <taxon>Trebouxiophyceae</taxon>
        <taxon>Trebouxiophyceae incertae sedis</taxon>
        <taxon>Coccomyxaceae</taxon>
        <taxon>Coccomyxa</taxon>
    </lineage>
</organism>
<name>A0ABP1FTD6_9CHLO</name>
<evidence type="ECO:0000256" key="1">
    <source>
        <dbReference type="SAM" id="MobiDB-lite"/>
    </source>
</evidence>
<gene>
    <name evidence="2" type="primary">g5642</name>
    <name evidence="2" type="ORF">VP750_LOCUS4830</name>
</gene>
<feature type="compositionally biased region" description="Basic and acidic residues" evidence="1">
    <location>
        <begin position="41"/>
        <end position="63"/>
    </location>
</feature>
<keyword evidence="3" id="KW-1185">Reference proteome</keyword>
<proteinExistence type="predicted"/>
<reference evidence="2 3" key="1">
    <citation type="submission" date="2024-06" db="EMBL/GenBank/DDBJ databases">
        <authorList>
            <person name="Kraege A."/>
            <person name="Thomma B."/>
        </authorList>
    </citation>
    <scope>NUCLEOTIDE SEQUENCE [LARGE SCALE GENOMIC DNA]</scope>
</reference>
<sequence length="83" mass="8935">MATATFDDSGNIVATGKEAMPNVAEGLGASNIKGVDDSKVKTDIDNEEGRKLVNESPETDRPPQAEVEEMSRTPIVRHPQMPL</sequence>
<evidence type="ECO:0000313" key="3">
    <source>
        <dbReference type="Proteomes" id="UP001497392"/>
    </source>
</evidence>
<protein>
    <submittedName>
        <fullName evidence="2">G5642 protein</fullName>
    </submittedName>
</protein>
<accession>A0ABP1FTD6</accession>
<dbReference type="Proteomes" id="UP001497392">
    <property type="component" value="Unassembled WGS sequence"/>
</dbReference>